<keyword evidence="1" id="KW-1133">Transmembrane helix</keyword>
<evidence type="ECO:0008006" key="4">
    <source>
        <dbReference type="Google" id="ProtNLM"/>
    </source>
</evidence>
<gene>
    <name evidence="2" type="ORF">SAMN05216463_11884</name>
</gene>
<accession>A0A1M6WZI1</accession>
<sequence length="297" mass="34211">MNSFDIKRFGQTLRWVLSVNFRLMLLWFTGSILAVFLGEMLFQAMNGHTAPLYFIQNISQFQTMLLMLVSLIMISSVVARINEKRKREAFMMLPSSNLEKYLSLVVYSTLICIAVAFLSIVLGDSIRMAWYWISGYTGPEGNVMLTSEDGVTYYWWSSSIPTMLKNMAPVIVYDGFADYPLEFALVQSLFIYGGMLWIHSIYTLGGTLLRKYSFVGTTMFVILLITIVVRTAMTFQLTLFHSRWNNGELLGYEIGIIGWILAVAFPLLSVVNYWASFHIFKAFQLITNKWFNYDFHK</sequence>
<dbReference type="OrthoDB" id="1077176at2"/>
<keyword evidence="1" id="KW-0812">Transmembrane</keyword>
<protein>
    <recommendedName>
        <fullName evidence="4">ABC-2 family transporter protein</fullName>
    </recommendedName>
</protein>
<keyword evidence="1" id="KW-0472">Membrane</keyword>
<feature type="transmembrane region" description="Helical" evidence="1">
    <location>
        <begin position="214"/>
        <end position="236"/>
    </location>
</feature>
<feature type="transmembrane region" description="Helical" evidence="1">
    <location>
        <begin position="101"/>
        <end position="122"/>
    </location>
</feature>
<evidence type="ECO:0000313" key="2">
    <source>
        <dbReference type="EMBL" id="SHK99051.1"/>
    </source>
</evidence>
<feature type="transmembrane region" description="Helical" evidence="1">
    <location>
        <begin position="183"/>
        <end position="202"/>
    </location>
</feature>
<name>A0A1M6WZI1_XYLRU</name>
<feature type="transmembrane region" description="Helical" evidence="1">
    <location>
        <begin position="61"/>
        <end position="81"/>
    </location>
</feature>
<reference evidence="2 3" key="1">
    <citation type="submission" date="2016-11" db="EMBL/GenBank/DDBJ databases">
        <authorList>
            <person name="Jaros S."/>
            <person name="Januszkiewicz K."/>
            <person name="Wedrychowicz H."/>
        </authorList>
    </citation>
    <scope>NUCLEOTIDE SEQUENCE [LARGE SCALE GENOMIC DNA]</scope>
    <source>
        <strain evidence="2 3">KHT3</strain>
    </source>
</reference>
<dbReference type="AlphaFoldDB" id="A0A1M6WZI1"/>
<dbReference type="Proteomes" id="UP000184130">
    <property type="component" value="Unassembled WGS sequence"/>
</dbReference>
<dbReference type="RefSeq" id="WP_073209914.1">
    <property type="nucleotide sequence ID" value="NZ_FRBD01000018.1"/>
</dbReference>
<feature type="transmembrane region" description="Helical" evidence="1">
    <location>
        <begin position="21"/>
        <end position="41"/>
    </location>
</feature>
<evidence type="ECO:0000313" key="3">
    <source>
        <dbReference type="Proteomes" id="UP000184130"/>
    </source>
</evidence>
<evidence type="ECO:0000256" key="1">
    <source>
        <dbReference type="SAM" id="Phobius"/>
    </source>
</evidence>
<dbReference type="EMBL" id="FRBD01000018">
    <property type="protein sequence ID" value="SHK99051.1"/>
    <property type="molecule type" value="Genomic_DNA"/>
</dbReference>
<feature type="transmembrane region" description="Helical" evidence="1">
    <location>
        <begin position="256"/>
        <end position="275"/>
    </location>
</feature>
<proteinExistence type="predicted"/>
<organism evidence="2 3">
    <name type="scientific">Xylanibacter ruminicola</name>
    <name type="common">Prevotella ruminicola</name>
    <dbReference type="NCBI Taxonomy" id="839"/>
    <lineage>
        <taxon>Bacteria</taxon>
        <taxon>Pseudomonadati</taxon>
        <taxon>Bacteroidota</taxon>
        <taxon>Bacteroidia</taxon>
        <taxon>Bacteroidales</taxon>
        <taxon>Prevotellaceae</taxon>
        <taxon>Xylanibacter</taxon>
    </lineage>
</organism>